<feature type="domain" description="HD" evidence="1">
    <location>
        <begin position="24"/>
        <end position="126"/>
    </location>
</feature>
<organism evidence="2 3">
    <name type="scientific">Listeria kieliensis</name>
    <dbReference type="NCBI Taxonomy" id="1621700"/>
    <lineage>
        <taxon>Bacteria</taxon>
        <taxon>Bacillati</taxon>
        <taxon>Bacillota</taxon>
        <taxon>Bacilli</taxon>
        <taxon>Bacillales</taxon>
        <taxon>Listeriaceae</taxon>
        <taxon>Listeria</taxon>
    </lineage>
</organism>
<dbReference type="InterPro" id="IPR003607">
    <property type="entry name" value="HD/PDEase_dom"/>
</dbReference>
<evidence type="ECO:0000313" key="3">
    <source>
        <dbReference type="Proteomes" id="UP000257055"/>
    </source>
</evidence>
<dbReference type="Pfam" id="PF01966">
    <property type="entry name" value="HD"/>
    <property type="match status" value="1"/>
</dbReference>
<protein>
    <submittedName>
        <fullName evidence="2">Phosphohydrolase</fullName>
    </submittedName>
</protein>
<dbReference type="SMART" id="SM00471">
    <property type="entry name" value="HDc"/>
    <property type="match status" value="1"/>
</dbReference>
<dbReference type="CDD" id="cd00077">
    <property type="entry name" value="HDc"/>
    <property type="match status" value="1"/>
</dbReference>
<reference evidence="3" key="1">
    <citation type="submission" date="2015-04" db="EMBL/GenBank/DDBJ databases">
        <authorList>
            <person name="Schardt J."/>
            <person name="Mueller-Herbst S."/>
            <person name="Scherer S."/>
            <person name="Huptas C."/>
        </authorList>
    </citation>
    <scope>NUCLEOTIDE SEQUENCE [LARGE SCALE GENOMIC DNA]</scope>
    <source>
        <strain evidence="3">Kiel-L1</strain>
    </source>
</reference>
<dbReference type="EMBL" id="LARY01000002">
    <property type="protein sequence ID" value="RDX00503.1"/>
    <property type="molecule type" value="Genomic_DNA"/>
</dbReference>
<name>A0A3D8TPG5_9LIST</name>
<dbReference type="SUPFAM" id="SSF109604">
    <property type="entry name" value="HD-domain/PDEase-like"/>
    <property type="match status" value="1"/>
</dbReference>
<dbReference type="Proteomes" id="UP000257055">
    <property type="component" value="Unassembled WGS sequence"/>
</dbReference>
<proteinExistence type="predicted"/>
<dbReference type="AlphaFoldDB" id="A0A3D8TPG5"/>
<dbReference type="Gene3D" id="1.20.58.1910">
    <property type="match status" value="1"/>
</dbReference>
<dbReference type="PANTHER" id="PTHR33594">
    <property type="entry name" value="SUPERFAMILY HYDROLASE, PUTATIVE (AFU_ORTHOLOGUE AFUA_1G03035)-RELATED"/>
    <property type="match status" value="1"/>
</dbReference>
<evidence type="ECO:0000259" key="1">
    <source>
        <dbReference type="PROSITE" id="PS51831"/>
    </source>
</evidence>
<gene>
    <name evidence="2" type="ORF">UR08_05730</name>
</gene>
<sequence>MNQIIAKAETWMQEVFRSEKTGHDFEHLKRVVETATKIQSTEGGDLFFIQLAALFHDYSDEKLTKDVSRARGELKSWMENENLEKNFVRRILRAIDAVSYRNGENKIQAQSIEEKIIQDADRLDAMGAIGIIRAFTYGASKNRQPLDYLKTNPNSTLQHFDDKLLRLKELMQTETGKRLAEERHAFMLLFIEELKKEQAIKS</sequence>
<keyword evidence="3" id="KW-1185">Reference proteome</keyword>
<dbReference type="GO" id="GO:0016787">
    <property type="term" value="F:hydrolase activity"/>
    <property type="evidence" value="ECO:0007669"/>
    <property type="project" value="UniProtKB-KW"/>
</dbReference>
<dbReference type="InterPro" id="IPR006674">
    <property type="entry name" value="HD_domain"/>
</dbReference>
<dbReference type="Gene3D" id="1.10.472.50">
    <property type="entry name" value="HD-domain/PDEase-like"/>
    <property type="match status" value="1"/>
</dbReference>
<dbReference type="PROSITE" id="PS51831">
    <property type="entry name" value="HD"/>
    <property type="match status" value="1"/>
</dbReference>
<evidence type="ECO:0000313" key="2">
    <source>
        <dbReference type="EMBL" id="RDX00503.1"/>
    </source>
</evidence>
<keyword evidence="2" id="KW-0378">Hydrolase</keyword>
<accession>A0A3D8TPG5</accession>
<dbReference type="PANTHER" id="PTHR33594:SF1">
    <property type="entry name" value="HD_PDEASE DOMAIN-CONTAINING PROTEIN"/>
    <property type="match status" value="1"/>
</dbReference>
<comment type="caution">
    <text evidence="2">The sequence shown here is derived from an EMBL/GenBank/DDBJ whole genome shotgun (WGS) entry which is preliminary data.</text>
</comment>